<feature type="region of interest" description="Disordered" evidence="1">
    <location>
        <begin position="59"/>
        <end position="106"/>
    </location>
</feature>
<keyword evidence="2" id="KW-0812">Transmembrane</keyword>
<reference evidence="3" key="1">
    <citation type="submission" date="2014-12" db="EMBL/GenBank/DDBJ databases">
        <title>Insight into the proteome of Arion vulgaris.</title>
        <authorList>
            <person name="Aradska J."/>
            <person name="Bulat T."/>
            <person name="Smidak R."/>
            <person name="Sarate P."/>
            <person name="Gangsoo J."/>
            <person name="Sialana F."/>
            <person name="Bilban M."/>
            <person name="Lubec G."/>
        </authorList>
    </citation>
    <scope>NUCLEOTIDE SEQUENCE</scope>
    <source>
        <tissue evidence="3">Skin</tissue>
    </source>
</reference>
<feature type="compositionally biased region" description="Polar residues" evidence="1">
    <location>
        <begin position="88"/>
        <end position="97"/>
    </location>
</feature>
<evidence type="ECO:0000256" key="1">
    <source>
        <dbReference type="SAM" id="MobiDB-lite"/>
    </source>
</evidence>
<gene>
    <name evidence="3" type="primary">ORF34618</name>
</gene>
<feature type="non-terminal residue" evidence="3">
    <location>
        <position position="1"/>
    </location>
</feature>
<dbReference type="AlphaFoldDB" id="A0A0B6YTX9"/>
<proteinExistence type="predicted"/>
<accession>A0A0B6YTX9</accession>
<evidence type="ECO:0000256" key="2">
    <source>
        <dbReference type="SAM" id="Phobius"/>
    </source>
</evidence>
<name>A0A0B6YTX9_9EUPU</name>
<evidence type="ECO:0000313" key="3">
    <source>
        <dbReference type="EMBL" id="CEK58925.1"/>
    </source>
</evidence>
<keyword evidence="2" id="KW-0472">Membrane</keyword>
<sequence>VSVAIVAIIAIIVLVLFFVYKSRWFPSRSSDSVTFENPSFGNQGQVKIQGAEEQYQYGRLHEDPVLEQPNVHDSSSSTTDSSHDNPMYNLQQPSNAVATLPIESHS</sequence>
<protein>
    <submittedName>
        <fullName evidence="3">Uncharacterized protein</fullName>
    </submittedName>
</protein>
<keyword evidence="2" id="KW-1133">Transmembrane helix</keyword>
<dbReference type="EMBL" id="HACG01012060">
    <property type="protein sequence ID" value="CEK58925.1"/>
    <property type="molecule type" value="Transcribed_RNA"/>
</dbReference>
<feature type="transmembrane region" description="Helical" evidence="2">
    <location>
        <begin position="6"/>
        <end position="22"/>
    </location>
</feature>
<organism evidence="3">
    <name type="scientific">Arion vulgaris</name>
    <dbReference type="NCBI Taxonomy" id="1028688"/>
    <lineage>
        <taxon>Eukaryota</taxon>
        <taxon>Metazoa</taxon>
        <taxon>Spiralia</taxon>
        <taxon>Lophotrochozoa</taxon>
        <taxon>Mollusca</taxon>
        <taxon>Gastropoda</taxon>
        <taxon>Heterobranchia</taxon>
        <taxon>Euthyneura</taxon>
        <taxon>Panpulmonata</taxon>
        <taxon>Eupulmonata</taxon>
        <taxon>Stylommatophora</taxon>
        <taxon>Helicina</taxon>
        <taxon>Arionoidea</taxon>
        <taxon>Arionidae</taxon>
        <taxon>Arion</taxon>
    </lineage>
</organism>